<reference evidence="3" key="1">
    <citation type="submission" date="2022-09" db="EMBL/GenBank/DDBJ databases">
        <title>Tahibacter sp. nov., isolated from a fresh water.</title>
        <authorList>
            <person name="Baek J.H."/>
            <person name="Lee J.K."/>
            <person name="Kim J.M."/>
            <person name="Jeon C.O."/>
        </authorList>
    </citation>
    <scope>NUCLEOTIDE SEQUENCE</scope>
    <source>
        <strain evidence="3">W38</strain>
    </source>
</reference>
<feature type="transmembrane region" description="Helical" evidence="2">
    <location>
        <begin position="12"/>
        <end position="32"/>
    </location>
</feature>
<comment type="function">
    <text evidence="1">Catalyzes the hydroxylation of the N(6)-(4-aminobutyl)-L-lysine intermediate produced by deoxyhypusine synthase/DHPS on a critical lysine of the eukaryotic translation initiation factor 5A/eIF-5A. This is the second step of the post-translational modification of that lysine into an unusual amino acid residue named hypusine. Hypusination is unique to mature eIF-5A factor and is essential for its function.</text>
</comment>
<dbReference type="RefSeq" id="WP_261693626.1">
    <property type="nucleotide sequence ID" value="NZ_CP104694.1"/>
</dbReference>
<gene>
    <name evidence="3" type="ORF">N4264_18060</name>
</gene>
<dbReference type="SMART" id="SM00567">
    <property type="entry name" value="EZ_HEAT"/>
    <property type="match status" value="6"/>
</dbReference>
<dbReference type="Proteomes" id="UP001064632">
    <property type="component" value="Chromosome"/>
</dbReference>
<dbReference type="InterPro" id="IPR021133">
    <property type="entry name" value="HEAT_type_2"/>
</dbReference>
<keyword evidence="2" id="KW-1133">Transmembrane helix</keyword>
<sequence length="359" mass="39987">MDIFTLVAEGVILLTICVVVMAVCALLSRWFSERAQKKIRKRRTELMEQIRLYLDGKEDVRQVMSALRRDSTIGHAALLSVASELQSAERWRLYTFFEQLRLDRREFKALMSRSWMKRARAANHMAYLGTPKVVPLLIHALDDAMLDVRLAAAQSLAQVGARQAVIPILRALALPAAWPLQRATEVLVEMGNYCLAPLRDFVRESTARREPAATTVAIRVLGMLRDRQCVPFIIPFLKAQDPEMRLSTARALGDIGDPRAISPLCSLLDDTVWTVRSAAVQSLGKLADRTALPALAGRLGDSAWWVRFNAAQAVCLFGQEGADILTHTLRGHSDGFARDISRQVLEEHGWIGLEPGVPS</sequence>
<dbReference type="InterPro" id="IPR004155">
    <property type="entry name" value="PBS_lyase_HEAT"/>
</dbReference>
<evidence type="ECO:0000256" key="1">
    <source>
        <dbReference type="ARBA" id="ARBA00045876"/>
    </source>
</evidence>
<dbReference type="PANTHER" id="PTHR12697:SF5">
    <property type="entry name" value="DEOXYHYPUSINE HYDROXYLASE"/>
    <property type="match status" value="1"/>
</dbReference>
<dbReference type="PANTHER" id="PTHR12697">
    <property type="entry name" value="PBS LYASE HEAT-LIKE PROTEIN"/>
    <property type="match status" value="1"/>
</dbReference>
<dbReference type="Gene3D" id="1.25.10.10">
    <property type="entry name" value="Leucine-rich Repeat Variant"/>
    <property type="match status" value="2"/>
</dbReference>
<keyword evidence="2" id="KW-0812">Transmembrane</keyword>
<keyword evidence="2" id="KW-0472">Membrane</keyword>
<organism evidence="3 4">
    <name type="scientific">Tahibacter amnicola</name>
    <dbReference type="NCBI Taxonomy" id="2976241"/>
    <lineage>
        <taxon>Bacteria</taxon>
        <taxon>Pseudomonadati</taxon>
        <taxon>Pseudomonadota</taxon>
        <taxon>Gammaproteobacteria</taxon>
        <taxon>Lysobacterales</taxon>
        <taxon>Rhodanobacteraceae</taxon>
        <taxon>Tahibacter</taxon>
    </lineage>
</organism>
<dbReference type="PROSITE" id="PS50077">
    <property type="entry name" value="HEAT_REPEAT"/>
    <property type="match status" value="1"/>
</dbReference>
<keyword evidence="4" id="KW-1185">Reference proteome</keyword>
<dbReference type="EMBL" id="CP104694">
    <property type="protein sequence ID" value="UXI66643.1"/>
    <property type="molecule type" value="Genomic_DNA"/>
</dbReference>
<dbReference type="SUPFAM" id="SSF48371">
    <property type="entry name" value="ARM repeat"/>
    <property type="match status" value="1"/>
</dbReference>
<evidence type="ECO:0000313" key="4">
    <source>
        <dbReference type="Proteomes" id="UP001064632"/>
    </source>
</evidence>
<accession>A0ABY6BBW3</accession>
<dbReference type="Pfam" id="PF13646">
    <property type="entry name" value="HEAT_2"/>
    <property type="match status" value="2"/>
</dbReference>
<dbReference type="InterPro" id="IPR016024">
    <property type="entry name" value="ARM-type_fold"/>
</dbReference>
<evidence type="ECO:0000256" key="2">
    <source>
        <dbReference type="SAM" id="Phobius"/>
    </source>
</evidence>
<evidence type="ECO:0000313" key="3">
    <source>
        <dbReference type="EMBL" id="UXI66643.1"/>
    </source>
</evidence>
<dbReference type="InterPro" id="IPR011989">
    <property type="entry name" value="ARM-like"/>
</dbReference>
<name>A0ABY6BBW3_9GAMM</name>
<proteinExistence type="predicted"/>
<protein>
    <submittedName>
        <fullName evidence="3">HEAT repeat domain-containing protein</fullName>
    </submittedName>
</protein>